<dbReference type="Gene3D" id="3.30.1050.10">
    <property type="entry name" value="SCP2 sterol-binding domain"/>
    <property type="match status" value="1"/>
</dbReference>
<protein>
    <submittedName>
        <fullName evidence="2">Sterol-binding domain protein</fullName>
    </submittedName>
</protein>
<dbReference type="EMBL" id="CP012332">
    <property type="protein sequence ID" value="AKU91724.1"/>
    <property type="molecule type" value="Genomic_DNA"/>
</dbReference>
<dbReference type="PANTHER" id="PTHR10094">
    <property type="entry name" value="STEROL CARRIER PROTEIN 2 SCP-2 FAMILY PROTEIN"/>
    <property type="match status" value="1"/>
</dbReference>
<dbReference type="PANTHER" id="PTHR10094:SF25">
    <property type="entry name" value="SCP2 STEROL-BINDING DOMAIN-CONTAINING PROTEIN 1"/>
    <property type="match status" value="1"/>
</dbReference>
<evidence type="ECO:0000259" key="1">
    <source>
        <dbReference type="Pfam" id="PF02036"/>
    </source>
</evidence>
<proteinExistence type="predicted"/>
<dbReference type="Proteomes" id="UP000055590">
    <property type="component" value="Chromosome"/>
</dbReference>
<name>A0A0K1PF49_9BACT</name>
<dbReference type="OrthoDB" id="5521228at2"/>
<accession>A0A0K1PF49</accession>
<dbReference type="AlphaFoldDB" id="A0A0K1PF49"/>
<dbReference type="RefSeq" id="WP_050725995.1">
    <property type="nucleotide sequence ID" value="NZ_CP012332.1"/>
</dbReference>
<dbReference type="GO" id="GO:0005829">
    <property type="term" value="C:cytosol"/>
    <property type="evidence" value="ECO:0007669"/>
    <property type="project" value="TreeGrafter"/>
</dbReference>
<gene>
    <name evidence="2" type="ORF">AKJ08_2111</name>
</gene>
<dbReference type="InterPro" id="IPR003033">
    <property type="entry name" value="SCP2_sterol-bd_dom"/>
</dbReference>
<dbReference type="InterPro" id="IPR036527">
    <property type="entry name" value="SCP2_sterol-bd_dom_sf"/>
</dbReference>
<feature type="domain" description="SCP2" evidence="1">
    <location>
        <begin position="23"/>
        <end position="110"/>
    </location>
</feature>
<reference evidence="2 3" key="1">
    <citation type="submission" date="2015-08" db="EMBL/GenBank/DDBJ databases">
        <authorList>
            <person name="Babu N.S."/>
            <person name="Beckwith C.J."/>
            <person name="Beseler K.G."/>
            <person name="Brison A."/>
            <person name="Carone J.V."/>
            <person name="Caskin T.P."/>
            <person name="Diamond M."/>
            <person name="Durham M.E."/>
            <person name="Foxe J.M."/>
            <person name="Go M."/>
            <person name="Henderson B.A."/>
            <person name="Jones I.B."/>
            <person name="McGettigan J.A."/>
            <person name="Micheletti S.J."/>
            <person name="Nasrallah M.E."/>
            <person name="Ortiz D."/>
            <person name="Piller C.R."/>
            <person name="Privatt S.R."/>
            <person name="Schneider S.L."/>
            <person name="Sharp S."/>
            <person name="Smith T.C."/>
            <person name="Stanton J.D."/>
            <person name="Ullery H.E."/>
            <person name="Wilson R.J."/>
            <person name="Serrano M.G."/>
            <person name="Buck G."/>
            <person name="Lee V."/>
            <person name="Wang Y."/>
            <person name="Carvalho R."/>
            <person name="Voegtly L."/>
            <person name="Shi R."/>
            <person name="Duckworth R."/>
            <person name="Johnson A."/>
            <person name="Loviza R."/>
            <person name="Walstead R."/>
            <person name="Shah Z."/>
            <person name="Kiflezghi M."/>
            <person name="Wade K."/>
            <person name="Ball S.L."/>
            <person name="Bradley K.W."/>
            <person name="Asai D.J."/>
            <person name="Bowman C.A."/>
            <person name="Russell D.A."/>
            <person name="Pope W.H."/>
            <person name="Jacobs-Sera D."/>
            <person name="Hendrix R.W."/>
            <person name="Hatfull G.F."/>
        </authorList>
    </citation>
    <scope>NUCLEOTIDE SEQUENCE [LARGE SCALE GENOMIC DNA]</scope>
    <source>
        <strain evidence="2 3">DSM 27710</strain>
    </source>
</reference>
<dbReference type="Pfam" id="PF02036">
    <property type="entry name" value="SCP2"/>
    <property type="match status" value="1"/>
</dbReference>
<evidence type="ECO:0000313" key="3">
    <source>
        <dbReference type="Proteomes" id="UP000055590"/>
    </source>
</evidence>
<dbReference type="SUPFAM" id="SSF55718">
    <property type="entry name" value="SCP-like"/>
    <property type="match status" value="1"/>
</dbReference>
<dbReference type="STRING" id="1391653.AKJ08_2111"/>
<dbReference type="KEGG" id="vin:AKJ08_2111"/>
<keyword evidence="3" id="KW-1185">Reference proteome</keyword>
<sequence length="111" mass="11514">MAQPTVREILEETIPGRLHAEPSLSREIGARVLFRITGSGGGEWTLDCTGPEGQVVPGAVGKPAMTVTCGDADFVGIATGRLNPNMAAMSGKLKLAPMDMALGLKLARLLG</sequence>
<evidence type="ECO:0000313" key="2">
    <source>
        <dbReference type="EMBL" id="AKU91724.1"/>
    </source>
</evidence>
<organism evidence="2 3">
    <name type="scientific">Vulgatibacter incomptus</name>
    <dbReference type="NCBI Taxonomy" id="1391653"/>
    <lineage>
        <taxon>Bacteria</taxon>
        <taxon>Pseudomonadati</taxon>
        <taxon>Myxococcota</taxon>
        <taxon>Myxococcia</taxon>
        <taxon>Myxococcales</taxon>
        <taxon>Cystobacterineae</taxon>
        <taxon>Vulgatibacteraceae</taxon>
        <taxon>Vulgatibacter</taxon>
    </lineage>
</organism>